<comment type="caution">
    <text evidence="2">The sequence shown here is derived from an EMBL/GenBank/DDBJ whole genome shotgun (WGS) entry which is preliminary data.</text>
</comment>
<keyword evidence="3" id="KW-1185">Reference proteome</keyword>
<organism evidence="2 3">
    <name type="scientific">Mycena belliarum</name>
    <dbReference type="NCBI Taxonomy" id="1033014"/>
    <lineage>
        <taxon>Eukaryota</taxon>
        <taxon>Fungi</taxon>
        <taxon>Dikarya</taxon>
        <taxon>Basidiomycota</taxon>
        <taxon>Agaricomycotina</taxon>
        <taxon>Agaricomycetes</taxon>
        <taxon>Agaricomycetidae</taxon>
        <taxon>Agaricales</taxon>
        <taxon>Marasmiineae</taxon>
        <taxon>Mycenaceae</taxon>
        <taxon>Mycena</taxon>
    </lineage>
</organism>
<dbReference type="AlphaFoldDB" id="A0AAD6TLU5"/>
<evidence type="ECO:0000313" key="2">
    <source>
        <dbReference type="EMBL" id="KAJ7061902.1"/>
    </source>
</evidence>
<evidence type="ECO:0000256" key="1">
    <source>
        <dbReference type="SAM" id="MobiDB-lite"/>
    </source>
</evidence>
<proteinExistence type="predicted"/>
<sequence length="187" mass="21254">MPPKPVPLISPSLHKLRPWEYTETIWITVEPRSMYQTEGYDYDGGLTAAPDIRPSNPHDPPYRARSRDHPRISLGSVFRCNLFADELVARAITRGDFGTPTLTIKCLGRAQCREVYIEFDRTSLRWDIPRLDDKGRINLPPGGASKATDSSEQQRNVKRLLAFMDTFANRPGSEVGWGDMESLFQDM</sequence>
<gene>
    <name evidence="2" type="ORF">B0H15DRAFT_807919</name>
</gene>
<evidence type="ECO:0000313" key="3">
    <source>
        <dbReference type="Proteomes" id="UP001222325"/>
    </source>
</evidence>
<dbReference type="Proteomes" id="UP001222325">
    <property type="component" value="Unassembled WGS sequence"/>
</dbReference>
<name>A0AAD6TLU5_9AGAR</name>
<protein>
    <submittedName>
        <fullName evidence="2">Uncharacterized protein</fullName>
    </submittedName>
</protein>
<dbReference type="EMBL" id="JARJCN010000242">
    <property type="protein sequence ID" value="KAJ7061902.1"/>
    <property type="molecule type" value="Genomic_DNA"/>
</dbReference>
<accession>A0AAD6TLU5</accession>
<reference evidence="2" key="1">
    <citation type="submission" date="2023-03" db="EMBL/GenBank/DDBJ databases">
        <title>Massive genome expansion in bonnet fungi (Mycena s.s.) driven by repeated elements and novel gene families across ecological guilds.</title>
        <authorList>
            <consortium name="Lawrence Berkeley National Laboratory"/>
            <person name="Harder C.B."/>
            <person name="Miyauchi S."/>
            <person name="Viragh M."/>
            <person name="Kuo A."/>
            <person name="Thoen E."/>
            <person name="Andreopoulos B."/>
            <person name="Lu D."/>
            <person name="Skrede I."/>
            <person name="Drula E."/>
            <person name="Henrissat B."/>
            <person name="Morin E."/>
            <person name="Kohler A."/>
            <person name="Barry K."/>
            <person name="LaButti K."/>
            <person name="Morin E."/>
            <person name="Salamov A."/>
            <person name="Lipzen A."/>
            <person name="Mereny Z."/>
            <person name="Hegedus B."/>
            <person name="Baldrian P."/>
            <person name="Stursova M."/>
            <person name="Weitz H."/>
            <person name="Taylor A."/>
            <person name="Grigoriev I.V."/>
            <person name="Nagy L.G."/>
            <person name="Martin F."/>
            <person name="Kauserud H."/>
        </authorList>
    </citation>
    <scope>NUCLEOTIDE SEQUENCE</scope>
    <source>
        <strain evidence="2">CBHHK173m</strain>
    </source>
</reference>
<feature type="region of interest" description="Disordered" evidence="1">
    <location>
        <begin position="47"/>
        <end position="67"/>
    </location>
</feature>